<name>A0AAW4L0Z1_9BACT</name>
<protein>
    <recommendedName>
        <fullName evidence="3">Cytochrome c domain-containing protein</fullName>
    </recommendedName>
</protein>
<proteinExistence type="predicted"/>
<comment type="caution">
    <text evidence="1">The sequence shown here is derived from an EMBL/GenBank/DDBJ whole genome shotgun (WGS) entry which is preliminary data.</text>
</comment>
<sequence>MPGMRKMTLVMAILLLCGGYVGTAYAIPAFSRQHKVECTTCHTIYPELNEYGEAFLKNSYVYTHTKLQVEKPAAPVILGGGGDPALLEKLKAQAPESAASKVAGPAATKNEGLWLAAIPEQLPLSVTATLNASYNKNAPNNGEYDLSTRAVALQAGGNFREKFGFFAKYTLYSEGVYNPTVGNALASNANVPKNNGSELNELFLTWRQPMDLPVNLKFGRFRPKLSLWKSSNKIAVASFATHSYTVGKSPFTIDSPQDGVELNAVVAKRLFMAAGVVDRNGQKNKEGYGHLSYKIGGADFLGNEPMIDLDSDSIWDYLSIMIATYGYSGRNANIVAGVGQNYNDYYRLGVDLEILYQKLRLRASGVKGRDNNPDFSTIKGYINSLAVSAEAEYMFDTNIIAAMRYEYLFDQTYTGERHVYSPYLAYSPLQNIRLVLEYRYEDYVTPTITDNKIANVGLSFSF</sequence>
<evidence type="ECO:0000313" key="1">
    <source>
        <dbReference type="EMBL" id="MBT0663192.1"/>
    </source>
</evidence>
<accession>A0AAW4L0Z1</accession>
<dbReference type="RefSeq" id="WP_214169956.1">
    <property type="nucleotide sequence ID" value="NZ_JAHCVJ010000001.1"/>
</dbReference>
<dbReference type="Proteomes" id="UP000811899">
    <property type="component" value="Unassembled WGS sequence"/>
</dbReference>
<reference evidence="1 2" key="1">
    <citation type="submission" date="2021-05" db="EMBL/GenBank/DDBJ databases">
        <title>The draft genome of Geobacter pelophilus DSM 12255.</title>
        <authorList>
            <person name="Xu Z."/>
            <person name="Masuda Y."/>
            <person name="Itoh H."/>
            <person name="Senoo K."/>
        </authorList>
    </citation>
    <scope>NUCLEOTIDE SEQUENCE [LARGE SCALE GENOMIC DNA]</scope>
    <source>
        <strain evidence="1 2">DSM 12255</strain>
    </source>
</reference>
<gene>
    <name evidence="1" type="ORF">KI809_02665</name>
</gene>
<dbReference type="AlphaFoldDB" id="A0AAW4L0Z1"/>
<evidence type="ECO:0008006" key="3">
    <source>
        <dbReference type="Google" id="ProtNLM"/>
    </source>
</evidence>
<evidence type="ECO:0000313" key="2">
    <source>
        <dbReference type="Proteomes" id="UP000811899"/>
    </source>
</evidence>
<keyword evidence="2" id="KW-1185">Reference proteome</keyword>
<organism evidence="1 2">
    <name type="scientific">Geoanaerobacter pelophilus</name>
    <dbReference type="NCBI Taxonomy" id="60036"/>
    <lineage>
        <taxon>Bacteria</taxon>
        <taxon>Pseudomonadati</taxon>
        <taxon>Thermodesulfobacteriota</taxon>
        <taxon>Desulfuromonadia</taxon>
        <taxon>Geobacterales</taxon>
        <taxon>Geobacteraceae</taxon>
        <taxon>Geoanaerobacter</taxon>
    </lineage>
</organism>
<dbReference type="EMBL" id="JAHCVJ010000001">
    <property type="protein sequence ID" value="MBT0663192.1"/>
    <property type="molecule type" value="Genomic_DNA"/>
</dbReference>